<dbReference type="GO" id="GO:0005634">
    <property type="term" value="C:nucleus"/>
    <property type="evidence" value="ECO:0007669"/>
    <property type="project" value="UniProtKB-SubCell"/>
</dbReference>
<dbReference type="GO" id="GO:0003680">
    <property type="term" value="F:minor groove of adenine-thymine-rich DNA binding"/>
    <property type="evidence" value="ECO:0007669"/>
    <property type="project" value="UniProtKB-UniRule"/>
</dbReference>
<dbReference type="PANTHER" id="PTHR31500">
    <property type="entry name" value="AT-HOOK MOTIF NUCLEAR-LOCALIZED PROTEIN 9"/>
    <property type="match status" value="1"/>
</dbReference>
<dbReference type="Gene3D" id="3.30.1330.80">
    <property type="entry name" value="Hypothetical protein, similar to alpha- acetolactate decarboxylase, domain 2"/>
    <property type="match status" value="1"/>
</dbReference>
<proteinExistence type="predicted"/>
<evidence type="ECO:0000256" key="2">
    <source>
        <dbReference type="ARBA" id="ARBA00023125"/>
    </source>
</evidence>
<comment type="domain">
    <text evidence="4">The PPC domain mediates interactions between AHL proteins.</text>
</comment>
<comment type="function">
    <text evidence="4">Transcription factor that specifically binds AT-rich DNA sequences related to the nuclear matrix attachment regions (MARs).</text>
</comment>
<evidence type="ECO:0000256" key="1">
    <source>
        <dbReference type="ARBA" id="ARBA00023015"/>
    </source>
</evidence>
<dbReference type="CDD" id="cd11378">
    <property type="entry name" value="DUF296"/>
    <property type="match status" value="1"/>
</dbReference>
<keyword evidence="4" id="KW-0539">Nucleus</keyword>
<comment type="subcellular location">
    <subcellularLocation>
        <location evidence="4">Nucleus</location>
    </subcellularLocation>
</comment>
<evidence type="ECO:0000256" key="3">
    <source>
        <dbReference type="ARBA" id="ARBA00023163"/>
    </source>
</evidence>
<dbReference type="PROSITE" id="PS51742">
    <property type="entry name" value="PPC"/>
    <property type="match status" value="1"/>
</dbReference>
<keyword evidence="1 4" id="KW-0805">Transcription regulation</keyword>
<sequence length="204" mass="20974">MSSSLSMGRFEIISLSGSFLLSENNGSRSRTGGLSVSLAGSDGRVLGGGVAGILKAASPVQVVVGSFSAEGKKSKNGPPSASPSNMLNFGGSVTGTGAGPPSPGASSESAEENVGTSPLDHGSGPYTNAGQPMQNMQMIQLPYHFHKVSSNAHPCPPILCHKPKLLSSSSRRVSQFSVCCPLSFTGLYTKREPFQSRATTLMPT</sequence>
<organism evidence="7 8">
    <name type="scientific">Sesamum angolense</name>
    <dbReference type="NCBI Taxonomy" id="2727404"/>
    <lineage>
        <taxon>Eukaryota</taxon>
        <taxon>Viridiplantae</taxon>
        <taxon>Streptophyta</taxon>
        <taxon>Embryophyta</taxon>
        <taxon>Tracheophyta</taxon>
        <taxon>Spermatophyta</taxon>
        <taxon>Magnoliopsida</taxon>
        <taxon>eudicotyledons</taxon>
        <taxon>Gunneridae</taxon>
        <taxon>Pentapetalae</taxon>
        <taxon>asterids</taxon>
        <taxon>lamiids</taxon>
        <taxon>Lamiales</taxon>
        <taxon>Pedaliaceae</taxon>
        <taxon>Sesamum</taxon>
    </lineage>
</organism>
<dbReference type="InterPro" id="IPR039605">
    <property type="entry name" value="AHL"/>
</dbReference>
<dbReference type="InterPro" id="IPR005175">
    <property type="entry name" value="PPC_dom"/>
</dbReference>
<protein>
    <recommendedName>
        <fullName evidence="4">AT-hook motif nuclear-localized protein</fullName>
    </recommendedName>
</protein>
<feature type="domain" description="PPC" evidence="6">
    <location>
        <begin position="1"/>
        <end position="90"/>
    </location>
</feature>
<dbReference type="SUPFAM" id="SSF117856">
    <property type="entry name" value="AF0104/ALDC/Ptd012-like"/>
    <property type="match status" value="1"/>
</dbReference>
<name>A0AAE1WVF4_9LAMI</name>
<evidence type="ECO:0000256" key="5">
    <source>
        <dbReference type="SAM" id="MobiDB-lite"/>
    </source>
</evidence>
<keyword evidence="2 4" id="KW-0238">DNA-binding</keyword>
<feature type="compositionally biased region" description="Polar residues" evidence="5">
    <location>
        <begin position="77"/>
        <end position="87"/>
    </location>
</feature>
<evidence type="ECO:0000313" key="7">
    <source>
        <dbReference type="EMBL" id="KAK4400448.1"/>
    </source>
</evidence>
<dbReference type="AlphaFoldDB" id="A0AAE1WVF4"/>
<evidence type="ECO:0000256" key="4">
    <source>
        <dbReference type="RuleBase" id="RU367031"/>
    </source>
</evidence>
<comment type="caution">
    <text evidence="7">The sequence shown here is derived from an EMBL/GenBank/DDBJ whole genome shotgun (WGS) entry which is preliminary data.</text>
</comment>
<keyword evidence="8" id="KW-1185">Reference proteome</keyword>
<evidence type="ECO:0000313" key="8">
    <source>
        <dbReference type="Proteomes" id="UP001289374"/>
    </source>
</evidence>
<gene>
    <name evidence="7" type="ORF">Sango_1150900</name>
</gene>
<dbReference type="EMBL" id="JACGWL010000006">
    <property type="protein sequence ID" value="KAK4400448.1"/>
    <property type="molecule type" value="Genomic_DNA"/>
</dbReference>
<feature type="region of interest" description="Disordered" evidence="5">
    <location>
        <begin position="69"/>
        <end position="131"/>
    </location>
</feature>
<accession>A0AAE1WVF4</accession>
<keyword evidence="3 4" id="KW-0804">Transcription</keyword>
<dbReference type="PANTHER" id="PTHR31500:SF51">
    <property type="entry name" value="AT-HOOK MOTIF NUCLEAR-LOCALIZED PROTEIN 8"/>
    <property type="match status" value="1"/>
</dbReference>
<reference evidence="7" key="1">
    <citation type="submission" date="2020-06" db="EMBL/GenBank/DDBJ databases">
        <authorList>
            <person name="Li T."/>
            <person name="Hu X."/>
            <person name="Zhang T."/>
            <person name="Song X."/>
            <person name="Zhang H."/>
            <person name="Dai N."/>
            <person name="Sheng W."/>
            <person name="Hou X."/>
            <person name="Wei L."/>
        </authorList>
    </citation>
    <scope>NUCLEOTIDE SEQUENCE</scope>
    <source>
        <strain evidence="7">K16</strain>
        <tissue evidence="7">Leaf</tissue>
    </source>
</reference>
<evidence type="ECO:0000259" key="6">
    <source>
        <dbReference type="PROSITE" id="PS51742"/>
    </source>
</evidence>
<reference evidence="7" key="2">
    <citation type="journal article" date="2024" name="Plant">
        <title>Genomic evolution and insights into agronomic trait innovations of Sesamum species.</title>
        <authorList>
            <person name="Miao H."/>
            <person name="Wang L."/>
            <person name="Qu L."/>
            <person name="Liu H."/>
            <person name="Sun Y."/>
            <person name="Le M."/>
            <person name="Wang Q."/>
            <person name="Wei S."/>
            <person name="Zheng Y."/>
            <person name="Lin W."/>
            <person name="Duan Y."/>
            <person name="Cao H."/>
            <person name="Xiong S."/>
            <person name="Wang X."/>
            <person name="Wei L."/>
            <person name="Li C."/>
            <person name="Ma Q."/>
            <person name="Ju M."/>
            <person name="Zhao R."/>
            <person name="Li G."/>
            <person name="Mu C."/>
            <person name="Tian Q."/>
            <person name="Mei H."/>
            <person name="Zhang T."/>
            <person name="Gao T."/>
            <person name="Zhang H."/>
        </authorList>
    </citation>
    <scope>NUCLEOTIDE SEQUENCE</scope>
    <source>
        <strain evidence="7">K16</strain>
    </source>
</reference>
<dbReference type="Pfam" id="PF03479">
    <property type="entry name" value="PCC"/>
    <property type="match status" value="1"/>
</dbReference>
<dbReference type="Proteomes" id="UP001289374">
    <property type="component" value="Unassembled WGS sequence"/>
</dbReference>